<protein>
    <recommendedName>
        <fullName evidence="5">Ubiquitin-like protease family profile domain-containing protein</fullName>
    </recommendedName>
</protein>
<evidence type="ECO:0000313" key="7">
    <source>
        <dbReference type="Proteomes" id="UP001187192"/>
    </source>
</evidence>
<organism evidence="6 7">
    <name type="scientific">Ficus carica</name>
    <name type="common">Common fig</name>
    <dbReference type="NCBI Taxonomy" id="3494"/>
    <lineage>
        <taxon>Eukaryota</taxon>
        <taxon>Viridiplantae</taxon>
        <taxon>Streptophyta</taxon>
        <taxon>Embryophyta</taxon>
        <taxon>Tracheophyta</taxon>
        <taxon>Spermatophyta</taxon>
        <taxon>Magnoliopsida</taxon>
        <taxon>eudicotyledons</taxon>
        <taxon>Gunneridae</taxon>
        <taxon>Pentapetalae</taxon>
        <taxon>rosids</taxon>
        <taxon>fabids</taxon>
        <taxon>Rosales</taxon>
        <taxon>Moraceae</taxon>
        <taxon>Ficeae</taxon>
        <taxon>Ficus</taxon>
    </lineage>
</organism>
<dbReference type="GO" id="GO:0006508">
    <property type="term" value="P:proteolysis"/>
    <property type="evidence" value="ECO:0007669"/>
    <property type="project" value="UniProtKB-KW"/>
</dbReference>
<sequence>MSAKNTSLLRRSARLSSQPTTSSSADKKPVPEMETMVSDAGLKIKQGEMGVNDAEELISSLEAKLSKAEEGQYVRLVPDSQISRAKINTFVNITETLKKLRGWLSSRQYESLKTQPCIQQFMHLDTLGWSGQVFHNIVMRLTTHSAMGDALWFELGEDLVRFSINEFCLITGLNCVGSTHLPVVESRLMSKYFSDVRGVTREYLELQMSNSKFDNDDDAVKLSLLYIVFSIPLSNASSVKIDPKYFALADNLDAFNEFPWGVLSWEATRTAICSTVENKISSKRGPKKNIDKSRYSVAGFPQALLVWAYETSPVIASKFTTNYEHALPRMMSWTTADNVRFDDVLAAFATVGESKGGHNCYDHTVITVMTVCSHNCYDHTVITVMTVCSHNCYDHTVITGMTVCSHNFYDHTVITVMTVCRHSCYDHTVITVITAWLCVDLTPTEEELKNPCVARLFLNLPQAQHQLPPSKSSFPRPSTDTNSEWREFQKEIRTEIASLKKEQKHSNKLLRRVLKMLSANSNVKGQGQPHTAHEDAENENNKVNIVEEEVNEGEANAKSEPSVEEIAEEAMPDQDPSILDEPSNEDSIGALIPKKKRARRSSLRQRPSGRTTDIGSPSKAPTNLIYALPPCLADQPPEQTLEEFREWIKAGVLKRSPPGIRPPRYVAKHDTLSEPHDLGLMLVEKKSWYYELATSPVWLWDEHIDVAFYYLRKKSRQITELKQRMVTTVDTFFTSKIRSLWRIHQRSPANFDWGSCESILKIMTGVKVQSGSSWFDVNTLLIPVHLADLKHWLLVKLELTSWTIEVYDSLQHEGRHNASVREGLECLAMFIPMLAERINLFDVKKRDPPGIHPIPVTIMKDIPKQANGDIV</sequence>
<feature type="compositionally biased region" description="Low complexity" evidence="4">
    <location>
        <begin position="7"/>
        <end position="17"/>
    </location>
</feature>
<comment type="caution">
    <text evidence="6">The sequence shown here is derived from an EMBL/GenBank/DDBJ whole genome shotgun (WGS) entry which is preliminary data.</text>
</comment>
<proteinExistence type="inferred from homology"/>
<dbReference type="InterPro" id="IPR038765">
    <property type="entry name" value="Papain-like_cys_pep_sf"/>
</dbReference>
<feature type="compositionally biased region" description="Polar residues" evidence="4">
    <location>
        <begin position="604"/>
        <end position="621"/>
    </location>
</feature>
<evidence type="ECO:0000313" key="6">
    <source>
        <dbReference type="EMBL" id="GMN60028.1"/>
    </source>
</evidence>
<keyword evidence="7" id="KW-1185">Reference proteome</keyword>
<dbReference type="Proteomes" id="UP001187192">
    <property type="component" value="Unassembled WGS sequence"/>
</dbReference>
<reference evidence="6" key="1">
    <citation type="submission" date="2023-07" db="EMBL/GenBank/DDBJ databases">
        <title>draft genome sequence of fig (Ficus carica).</title>
        <authorList>
            <person name="Takahashi T."/>
            <person name="Nishimura K."/>
        </authorList>
    </citation>
    <scope>NUCLEOTIDE SEQUENCE</scope>
</reference>
<keyword evidence="2" id="KW-0645">Protease</keyword>
<keyword evidence="3" id="KW-0378">Hydrolase</keyword>
<dbReference type="Pfam" id="PF02902">
    <property type="entry name" value="Peptidase_C48"/>
    <property type="match status" value="1"/>
</dbReference>
<feature type="region of interest" description="Disordered" evidence="4">
    <location>
        <begin position="1"/>
        <end position="33"/>
    </location>
</feature>
<comment type="similarity">
    <text evidence="1">Belongs to the peptidase C48 family.</text>
</comment>
<name>A0AA88DR91_FICCA</name>
<dbReference type="EMBL" id="BTGU01000094">
    <property type="protein sequence ID" value="GMN60028.1"/>
    <property type="molecule type" value="Genomic_DNA"/>
</dbReference>
<evidence type="ECO:0000256" key="4">
    <source>
        <dbReference type="SAM" id="MobiDB-lite"/>
    </source>
</evidence>
<dbReference type="Pfam" id="PF09331">
    <property type="entry name" value="DUF1985"/>
    <property type="match status" value="1"/>
</dbReference>
<dbReference type="PROSITE" id="PS50600">
    <property type="entry name" value="ULP_PROTEASE"/>
    <property type="match status" value="1"/>
</dbReference>
<gene>
    <name evidence="6" type="ORF">TIFTF001_029119</name>
</gene>
<accession>A0AA88DR91</accession>
<evidence type="ECO:0000259" key="5">
    <source>
        <dbReference type="PROSITE" id="PS50600"/>
    </source>
</evidence>
<dbReference type="InterPro" id="IPR015410">
    <property type="entry name" value="DUF1985"/>
</dbReference>
<feature type="region of interest" description="Disordered" evidence="4">
    <location>
        <begin position="568"/>
        <end position="621"/>
    </location>
</feature>
<evidence type="ECO:0000256" key="1">
    <source>
        <dbReference type="ARBA" id="ARBA00005234"/>
    </source>
</evidence>
<evidence type="ECO:0000256" key="2">
    <source>
        <dbReference type="ARBA" id="ARBA00022670"/>
    </source>
</evidence>
<dbReference type="InterPro" id="IPR003653">
    <property type="entry name" value="Peptidase_C48_C"/>
</dbReference>
<dbReference type="Gene3D" id="3.40.395.10">
    <property type="entry name" value="Adenoviral Proteinase, Chain A"/>
    <property type="match status" value="1"/>
</dbReference>
<evidence type="ECO:0000256" key="3">
    <source>
        <dbReference type="ARBA" id="ARBA00022801"/>
    </source>
</evidence>
<feature type="compositionally biased region" description="Basic residues" evidence="4">
    <location>
        <begin position="593"/>
        <end position="603"/>
    </location>
</feature>
<dbReference type="AlphaFoldDB" id="A0AA88DR91"/>
<dbReference type="GO" id="GO:0008234">
    <property type="term" value="F:cysteine-type peptidase activity"/>
    <property type="evidence" value="ECO:0007669"/>
    <property type="project" value="InterPro"/>
</dbReference>
<dbReference type="PANTHER" id="PTHR48449:SF1">
    <property type="entry name" value="DUF1985 DOMAIN-CONTAINING PROTEIN"/>
    <property type="match status" value="1"/>
</dbReference>
<dbReference type="SUPFAM" id="SSF54001">
    <property type="entry name" value="Cysteine proteinases"/>
    <property type="match status" value="1"/>
</dbReference>
<feature type="domain" description="Ubiquitin-like protease family profile" evidence="5">
    <location>
        <begin position="681"/>
        <end position="871"/>
    </location>
</feature>
<dbReference type="PANTHER" id="PTHR48449">
    <property type="entry name" value="DUF1985 DOMAIN-CONTAINING PROTEIN"/>
    <property type="match status" value="1"/>
</dbReference>